<reference evidence="2 3" key="1">
    <citation type="submission" date="2009-06" db="EMBL/GenBank/DDBJ databases">
        <title>Complete sequence of Desulfovibrio salexigens DSM 2638.</title>
        <authorList>
            <consortium name="US DOE Joint Genome Institute"/>
            <person name="Lucas S."/>
            <person name="Copeland A."/>
            <person name="Lapidus A."/>
            <person name="Glavina del Rio T."/>
            <person name="Tice H."/>
            <person name="Bruce D."/>
            <person name="Goodwin L."/>
            <person name="Pitluck S."/>
            <person name="Munk A.C."/>
            <person name="Brettin T."/>
            <person name="Detter J.C."/>
            <person name="Han C."/>
            <person name="Tapia R."/>
            <person name="Larimer F."/>
            <person name="Land M."/>
            <person name="Hauser L."/>
            <person name="Kyrpides N."/>
            <person name="Anderson I."/>
            <person name="Wall J.D."/>
            <person name="Arkin A.P."/>
            <person name="Dehal P."/>
            <person name="Chivian D."/>
            <person name="Giles B."/>
            <person name="Hazen T.C."/>
        </authorList>
    </citation>
    <scope>NUCLEOTIDE SEQUENCE [LARGE SCALE GENOMIC DNA]</scope>
    <source>
        <strain evidence="3">ATCC 14822 / DSM 2638 / NCIMB 8403 / VKM B-1763</strain>
    </source>
</reference>
<organism evidence="2 3">
    <name type="scientific">Maridesulfovibrio salexigens (strain ATCC 14822 / DSM 2638 / NCIMB 8403 / VKM B-1763)</name>
    <name type="common">Desulfovibrio salexigens</name>
    <dbReference type="NCBI Taxonomy" id="526222"/>
    <lineage>
        <taxon>Bacteria</taxon>
        <taxon>Pseudomonadati</taxon>
        <taxon>Thermodesulfobacteriota</taxon>
        <taxon>Desulfovibrionia</taxon>
        <taxon>Desulfovibrionales</taxon>
        <taxon>Desulfovibrionaceae</taxon>
        <taxon>Maridesulfovibrio</taxon>
    </lineage>
</organism>
<protein>
    <recommendedName>
        <fullName evidence="1">DUF374 domain-containing protein</fullName>
    </recommendedName>
</protein>
<dbReference type="OrthoDB" id="9810508at2"/>
<dbReference type="AlphaFoldDB" id="C6BUF4"/>
<dbReference type="InterPro" id="IPR007172">
    <property type="entry name" value="DUF374"/>
</dbReference>
<dbReference type="EMBL" id="CP001649">
    <property type="protein sequence ID" value="ACS79963.1"/>
    <property type="molecule type" value="Genomic_DNA"/>
</dbReference>
<dbReference type="KEGG" id="dsa:Desal_1902"/>
<gene>
    <name evidence="2" type="ordered locus">Desal_1902</name>
</gene>
<evidence type="ECO:0000259" key="1">
    <source>
        <dbReference type="Pfam" id="PF04028"/>
    </source>
</evidence>
<dbReference type="STRING" id="526222.Desal_1902"/>
<name>C6BUF4_MARSD</name>
<evidence type="ECO:0000313" key="2">
    <source>
        <dbReference type="EMBL" id="ACS79963.1"/>
    </source>
</evidence>
<dbReference type="eggNOG" id="COG2121">
    <property type="taxonomic scope" value="Bacteria"/>
</dbReference>
<keyword evidence="3" id="KW-1185">Reference proteome</keyword>
<dbReference type="RefSeq" id="WP_015851779.1">
    <property type="nucleotide sequence ID" value="NC_012881.1"/>
</dbReference>
<dbReference type="CDD" id="cd07983">
    <property type="entry name" value="LPLAT_DUF374-like"/>
    <property type="match status" value="1"/>
</dbReference>
<accession>C6BUF4</accession>
<dbReference type="HOGENOM" id="CLU_086327_2_0_7"/>
<feature type="domain" description="DUF374" evidence="1">
    <location>
        <begin position="64"/>
        <end position="130"/>
    </location>
</feature>
<evidence type="ECO:0000313" key="3">
    <source>
        <dbReference type="Proteomes" id="UP000002601"/>
    </source>
</evidence>
<proteinExistence type="predicted"/>
<dbReference type="Pfam" id="PF04028">
    <property type="entry name" value="DUF374"/>
    <property type="match status" value="1"/>
</dbReference>
<dbReference type="Proteomes" id="UP000002601">
    <property type="component" value="Chromosome"/>
</dbReference>
<sequence>MKIKIDPVIFAPQVAFLYRWWVRSMRFDIRGYENIIEPHKQGKPLMLALWHNELFSLIGLGFLEKLPLVTMASDSKDGQIITEVLERIGYEVARGSSTRGGLKAMLGVARIMRKKGKIGAITMDGPKGPRHEVKSGILAIAQKTGASIIPMRAYPSKPVVFEKSWDKFELPKPFMPCKVLLGEPFEVTSQKLDEEILASEARRLEAIMASMTLD</sequence>